<keyword evidence="3" id="KW-1185">Reference proteome</keyword>
<dbReference type="Proteomes" id="UP000190774">
    <property type="component" value="Unassembled WGS sequence"/>
</dbReference>
<gene>
    <name evidence="2" type="ORF">SAMN02745166_03098</name>
</gene>
<evidence type="ECO:0000256" key="1">
    <source>
        <dbReference type="SAM" id="MobiDB-lite"/>
    </source>
</evidence>
<evidence type="ECO:0000313" key="3">
    <source>
        <dbReference type="Proteomes" id="UP000190774"/>
    </source>
</evidence>
<dbReference type="EMBL" id="FUYE01000010">
    <property type="protein sequence ID" value="SKB00220.1"/>
    <property type="molecule type" value="Genomic_DNA"/>
</dbReference>
<dbReference type="STRING" id="48467.SAMN02745166_03098"/>
<proteinExistence type="predicted"/>
<dbReference type="OrthoDB" id="8439179at2"/>
<organism evidence="2 3">
    <name type="scientific">Prosthecobacter debontii</name>
    <dbReference type="NCBI Taxonomy" id="48467"/>
    <lineage>
        <taxon>Bacteria</taxon>
        <taxon>Pseudomonadati</taxon>
        <taxon>Verrucomicrobiota</taxon>
        <taxon>Verrucomicrobiia</taxon>
        <taxon>Verrucomicrobiales</taxon>
        <taxon>Verrucomicrobiaceae</taxon>
        <taxon>Prosthecobacter</taxon>
    </lineage>
</organism>
<accession>A0A1T4YEV1</accession>
<reference evidence="3" key="1">
    <citation type="submission" date="2017-02" db="EMBL/GenBank/DDBJ databases">
        <authorList>
            <person name="Varghese N."/>
            <person name="Submissions S."/>
        </authorList>
    </citation>
    <scope>NUCLEOTIDE SEQUENCE [LARGE SCALE GENOMIC DNA]</scope>
    <source>
        <strain evidence="3">ATCC 700200</strain>
    </source>
</reference>
<feature type="compositionally biased region" description="Basic and acidic residues" evidence="1">
    <location>
        <begin position="183"/>
        <end position="192"/>
    </location>
</feature>
<evidence type="ECO:0000313" key="2">
    <source>
        <dbReference type="EMBL" id="SKB00220.1"/>
    </source>
</evidence>
<protein>
    <submittedName>
        <fullName evidence="2">Uncharacterized protein</fullName>
    </submittedName>
</protein>
<dbReference type="AlphaFoldDB" id="A0A1T4YEV1"/>
<dbReference type="RefSeq" id="WP_078814293.1">
    <property type="nucleotide sequence ID" value="NZ_FUYE01000010.1"/>
</dbReference>
<dbReference type="InterPro" id="IPR049249">
    <property type="entry name" value="DUF6882"/>
</dbReference>
<dbReference type="Pfam" id="PF21813">
    <property type="entry name" value="DUF6882"/>
    <property type="match status" value="1"/>
</dbReference>
<name>A0A1T4YEV1_9BACT</name>
<sequence length="220" mass="24370">MGLFESIFGKKIADQITPESDKRYNAFLNQSLVELKARNQLAMDDHGLGMFDEWSLNQDEGILRFLDEQGNIRIETPVVILGTYSSQTATWMWGWANRSLVPGLTAATCAVRDYGESNSMEDFTQSKIECDEGEAWAFAAAAWKLLGGSGVYRGPSGALGGRLYISSHEGYHFLSSREMIEATDQPRGERGTRGNRWGSMPESPFAHFNHHRRPGGVGSA</sequence>
<feature type="region of interest" description="Disordered" evidence="1">
    <location>
        <begin position="183"/>
        <end position="220"/>
    </location>
</feature>